<sequence length="52" mass="6074">MASQAYRCQVGVKINVRIFLDLIRVVEEKNGGPDRIHIMERNLRTMCVEKRS</sequence>
<evidence type="ECO:0000313" key="1">
    <source>
        <dbReference type="EMBL" id="EMS54166.1"/>
    </source>
</evidence>
<protein>
    <submittedName>
        <fullName evidence="1">Uncharacterized protein</fullName>
    </submittedName>
</protein>
<organism evidence="1">
    <name type="scientific">Triticum urartu</name>
    <name type="common">Red wild einkorn</name>
    <name type="synonym">Crithodium urartu</name>
    <dbReference type="NCBI Taxonomy" id="4572"/>
    <lineage>
        <taxon>Eukaryota</taxon>
        <taxon>Viridiplantae</taxon>
        <taxon>Streptophyta</taxon>
        <taxon>Embryophyta</taxon>
        <taxon>Tracheophyta</taxon>
        <taxon>Spermatophyta</taxon>
        <taxon>Magnoliopsida</taxon>
        <taxon>Liliopsida</taxon>
        <taxon>Poales</taxon>
        <taxon>Poaceae</taxon>
        <taxon>BOP clade</taxon>
        <taxon>Pooideae</taxon>
        <taxon>Triticodae</taxon>
        <taxon>Triticeae</taxon>
        <taxon>Triticinae</taxon>
        <taxon>Triticum</taxon>
    </lineage>
</organism>
<name>M7Z3T8_TRIUA</name>
<reference evidence="1" key="1">
    <citation type="journal article" date="2013" name="Nature">
        <title>Draft genome of the wheat A-genome progenitor Triticum urartu.</title>
        <authorList>
            <person name="Ling H.Q."/>
            <person name="Zhao S."/>
            <person name="Liu D."/>
            <person name="Wang J."/>
            <person name="Sun H."/>
            <person name="Zhang C."/>
            <person name="Fan H."/>
            <person name="Li D."/>
            <person name="Dong L."/>
            <person name="Tao Y."/>
            <person name="Gao C."/>
            <person name="Wu H."/>
            <person name="Li Y."/>
            <person name="Cui Y."/>
            <person name="Guo X."/>
            <person name="Zheng S."/>
            <person name="Wang B."/>
            <person name="Yu K."/>
            <person name="Liang Q."/>
            <person name="Yang W."/>
            <person name="Lou X."/>
            <person name="Chen J."/>
            <person name="Feng M."/>
            <person name="Jian J."/>
            <person name="Zhang X."/>
            <person name="Luo G."/>
            <person name="Jiang Y."/>
            <person name="Liu J."/>
            <person name="Wang Z."/>
            <person name="Sha Y."/>
            <person name="Zhang B."/>
            <person name="Wu H."/>
            <person name="Tang D."/>
            <person name="Shen Q."/>
            <person name="Xue P."/>
            <person name="Zou S."/>
            <person name="Wang X."/>
            <person name="Liu X."/>
            <person name="Wang F."/>
            <person name="Yang Y."/>
            <person name="An X."/>
            <person name="Dong Z."/>
            <person name="Zhang K."/>
            <person name="Zhang X."/>
            <person name="Luo M.C."/>
            <person name="Dvorak J."/>
            <person name="Tong Y."/>
            <person name="Wang J."/>
            <person name="Yang H."/>
            <person name="Li Z."/>
            <person name="Wang D."/>
            <person name="Zhang A."/>
            <person name="Wang J."/>
        </authorList>
    </citation>
    <scope>NUCLEOTIDE SEQUENCE</scope>
</reference>
<proteinExistence type="predicted"/>
<gene>
    <name evidence="1" type="ORF">TRIUR3_17331</name>
</gene>
<dbReference type="EMBL" id="KD185332">
    <property type="protein sequence ID" value="EMS54166.1"/>
    <property type="molecule type" value="Genomic_DNA"/>
</dbReference>
<dbReference type="AlphaFoldDB" id="M7Z3T8"/>
<accession>M7Z3T8</accession>